<feature type="chain" id="PRO_5026757585" description="Ig-like domain-containing protein" evidence="1">
    <location>
        <begin position="20"/>
        <end position="253"/>
    </location>
</feature>
<sequence length="253" mass="28063">MEETVAVVLVFLKVYLCEAENVIVGSTEQLACQFQNGNQWEKWSDVSYIWETIYNGGRYSGSQSSTLTITNFQIEDSGNFRCKVDGTDLTGDHIELKQPEGKASISPHSRVQLFTLRTNQCKPSQQGTIIHIQAKPVQPLTTRYSYLHSSQACGNSHNKVQLCKPSQGTIIHIQAKPCKPSQQGTVIYIQAKPVLTLTTRILDANQVQTLSENDKYTISSSNSLDINSVNENDIDAYYCGDIDGNKGPEITLP</sequence>
<reference evidence="3 4" key="1">
    <citation type="submission" date="2020-06" db="EMBL/GenBank/DDBJ databases">
        <authorList>
            <person name="Li R."/>
            <person name="Bekaert M."/>
        </authorList>
    </citation>
    <scope>NUCLEOTIDE SEQUENCE [LARGE SCALE GENOMIC DNA]</scope>
    <source>
        <strain evidence="4">wild</strain>
    </source>
</reference>
<evidence type="ECO:0000313" key="4">
    <source>
        <dbReference type="Proteomes" id="UP000507470"/>
    </source>
</evidence>
<feature type="domain" description="Ig-like" evidence="2">
    <location>
        <begin position="3"/>
        <end position="106"/>
    </location>
</feature>
<gene>
    <name evidence="3" type="ORF">MCOR_14765</name>
</gene>
<dbReference type="InterPro" id="IPR013783">
    <property type="entry name" value="Ig-like_fold"/>
</dbReference>
<accession>A0A6J8B7K7</accession>
<keyword evidence="1" id="KW-0732">Signal</keyword>
<dbReference type="EMBL" id="CACVKT020002575">
    <property type="protein sequence ID" value="CAC5378579.1"/>
    <property type="molecule type" value="Genomic_DNA"/>
</dbReference>
<evidence type="ECO:0000259" key="2">
    <source>
        <dbReference type="PROSITE" id="PS50835"/>
    </source>
</evidence>
<dbReference type="PROSITE" id="PS50835">
    <property type="entry name" value="IG_LIKE"/>
    <property type="match status" value="1"/>
</dbReference>
<dbReference type="CDD" id="cd00096">
    <property type="entry name" value="Ig"/>
    <property type="match status" value="1"/>
</dbReference>
<evidence type="ECO:0000256" key="1">
    <source>
        <dbReference type="SAM" id="SignalP"/>
    </source>
</evidence>
<organism evidence="3 4">
    <name type="scientific">Mytilus coruscus</name>
    <name type="common">Sea mussel</name>
    <dbReference type="NCBI Taxonomy" id="42192"/>
    <lineage>
        <taxon>Eukaryota</taxon>
        <taxon>Metazoa</taxon>
        <taxon>Spiralia</taxon>
        <taxon>Lophotrochozoa</taxon>
        <taxon>Mollusca</taxon>
        <taxon>Bivalvia</taxon>
        <taxon>Autobranchia</taxon>
        <taxon>Pteriomorphia</taxon>
        <taxon>Mytilida</taxon>
        <taxon>Mytiloidea</taxon>
        <taxon>Mytilidae</taxon>
        <taxon>Mytilinae</taxon>
        <taxon>Mytilus</taxon>
    </lineage>
</organism>
<dbReference type="AlphaFoldDB" id="A0A6J8B7K7"/>
<feature type="signal peptide" evidence="1">
    <location>
        <begin position="1"/>
        <end position="19"/>
    </location>
</feature>
<dbReference type="Proteomes" id="UP000507470">
    <property type="component" value="Unassembled WGS sequence"/>
</dbReference>
<dbReference type="Gene3D" id="2.60.40.10">
    <property type="entry name" value="Immunoglobulins"/>
    <property type="match status" value="1"/>
</dbReference>
<evidence type="ECO:0000313" key="3">
    <source>
        <dbReference type="EMBL" id="CAC5378579.1"/>
    </source>
</evidence>
<proteinExistence type="predicted"/>
<name>A0A6J8B7K7_MYTCO</name>
<protein>
    <recommendedName>
        <fullName evidence="2">Ig-like domain-containing protein</fullName>
    </recommendedName>
</protein>
<dbReference type="InterPro" id="IPR007110">
    <property type="entry name" value="Ig-like_dom"/>
</dbReference>
<keyword evidence="4" id="KW-1185">Reference proteome</keyword>
<dbReference type="SUPFAM" id="SSF48726">
    <property type="entry name" value="Immunoglobulin"/>
    <property type="match status" value="1"/>
</dbReference>
<dbReference type="InterPro" id="IPR036179">
    <property type="entry name" value="Ig-like_dom_sf"/>
</dbReference>